<feature type="domain" description="AMP-binding enzyme C-terminal" evidence="10">
    <location>
        <begin position="475"/>
        <end position="550"/>
    </location>
</feature>
<dbReference type="RefSeq" id="WP_186947506.1">
    <property type="nucleotide sequence ID" value="NZ_JACOGF010000005.1"/>
</dbReference>
<comment type="subcellular location">
    <subcellularLocation>
        <location evidence="1">Membrane</location>
        <topology evidence="1">Peripheral membrane protein</topology>
    </subcellularLocation>
</comment>
<dbReference type="PROSITE" id="PS00455">
    <property type="entry name" value="AMP_BINDING"/>
    <property type="match status" value="1"/>
</dbReference>
<feature type="domain" description="AMP-dependent synthetase/ligase" evidence="9">
    <location>
        <begin position="31"/>
        <end position="423"/>
    </location>
</feature>
<dbReference type="PANTHER" id="PTHR43767">
    <property type="entry name" value="LONG-CHAIN-FATTY-ACID--COA LIGASE"/>
    <property type="match status" value="1"/>
</dbReference>
<reference evidence="11 12" key="1">
    <citation type="submission" date="2020-08" db="EMBL/GenBank/DDBJ databases">
        <title>Novel species isolated from subtropical streams in China.</title>
        <authorList>
            <person name="Lu H."/>
        </authorList>
    </citation>
    <scope>NUCLEOTIDE SEQUENCE [LARGE SCALE GENOMIC DNA]</scope>
    <source>
        <strain evidence="11 12">CY18W</strain>
    </source>
</reference>
<dbReference type="SUPFAM" id="SSF56801">
    <property type="entry name" value="Acetyl-CoA synthetase-like"/>
    <property type="match status" value="1"/>
</dbReference>
<protein>
    <recommendedName>
        <fullName evidence="6">Long-chain-fatty-acid--CoA ligase</fullName>
        <ecNumber evidence="5">6.2.1.3</ecNumber>
    </recommendedName>
    <alternativeName>
        <fullName evidence="7">Long-chain acyl-CoA synthetase</fullName>
    </alternativeName>
</protein>
<evidence type="ECO:0000256" key="5">
    <source>
        <dbReference type="ARBA" id="ARBA00026121"/>
    </source>
</evidence>
<dbReference type="InterPro" id="IPR000873">
    <property type="entry name" value="AMP-dep_synth/lig_dom"/>
</dbReference>
<comment type="caution">
    <text evidence="11">The sequence shown here is derived from an EMBL/GenBank/DDBJ whole genome shotgun (WGS) entry which is preliminary data.</text>
</comment>
<feature type="compositionally biased region" description="Basic and acidic residues" evidence="8">
    <location>
        <begin position="552"/>
        <end position="569"/>
    </location>
</feature>
<dbReference type="Pfam" id="PF00501">
    <property type="entry name" value="AMP-binding"/>
    <property type="match status" value="1"/>
</dbReference>
<accession>A0ABR6ZQV5</accession>
<dbReference type="PANTHER" id="PTHR43767:SF8">
    <property type="entry name" value="LONG-CHAIN-FATTY-ACID--COA LIGASE"/>
    <property type="match status" value="1"/>
</dbReference>
<evidence type="ECO:0000256" key="6">
    <source>
        <dbReference type="ARBA" id="ARBA00039545"/>
    </source>
</evidence>
<proteinExistence type="predicted"/>
<dbReference type="EC" id="6.2.1.3" evidence="5"/>
<evidence type="ECO:0000313" key="11">
    <source>
        <dbReference type="EMBL" id="MBC3918245.1"/>
    </source>
</evidence>
<evidence type="ECO:0000259" key="9">
    <source>
        <dbReference type="Pfam" id="PF00501"/>
    </source>
</evidence>
<evidence type="ECO:0000256" key="7">
    <source>
        <dbReference type="ARBA" id="ARBA00042773"/>
    </source>
</evidence>
<dbReference type="Proteomes" id="UP000650424">
    <property type="component" value="Unassembled WGS sequence"/>
</dbReference>
<dbReference type="InterPro" id="IPR020845">
    <property type="entry name" value="AMP-binding_CS"/>
</dbReference>
<dbReference type="InterPro" id="IPR050237">
    <property type="entry name" value="ATP-dep_AMP-bd_enzyme"/>
</dbReference>
<dbReference type="CDD" id="cd05936">
    <property type="entry name" value="FC-FACS_FadD_like"/>
    <property type="match status" value="1"/>
</dbReference>
<evidence type="ECO:0000256" key="3">
    <source>
        <dbReference type="ARBA" id="ARBA00022598"/>
    </source>
</evidence>
<dbReference type="InterPro" id="IPR042099">
    <property type="entry name" value="ANL_N_sf"/>
</dbReference>
<organism evidence="11 12">
    <name type="scientific">Undibacterium hunanense</name>
    <dbReference type="NCBI Taxonomy" id="2762292"/>
    <lineage>
        <taxon>Bacteria</taxon>
        <taxon>Pseudomonadati</taxon>
        <taxon>Pseudomonadota</taxon>
        <taxon>Betaproteobacteria</taxon>
        <taxon>Burkholderiales</taxon>
        <taxon>Oxalobacteraceae</taxon>
        <taxon>Undibacterium</taxon>
    </lineage>
</organism>
<evidence type="ECO:0000256" key="2">
    <source>
        <dbReference type="ARBA" id="ARBA00005005"/>
    </source>
</evidence>
<dbReference type="InterPro" id="IPR045851">
    <property type="entry name" value="AMP-bd_C_sf"/>
</dbReference>
<keyword evidence="4" id="KW-0472">Membrane</keyword>
<evidence type="ECO:0000259" key="10">
    <source>
        <dbReference type="Pfam" id="PF13193"/>
    </source>
</evidence>
<dbReference type="Gene3D" id="3.30.300.30">
    <property type="match status" value="1"/>
</dbReference>
<dbReference type="InterPro" id="IPR025110">
    <property type="entry name" value="AMP-bd_C"/>
</dbReference>
<evidence type="ECO:0000256" key="8">
    <source>
        <dbReference type="SAM" id="MobiDB-lite"/>
    </source>
</evidence>
<dbReference type="EMBL" id="JACOGF010000005">
    <property type="protein sequence ID" value="MBC3918245.1"/>
    <property type="molecule type" value="Genomic_DNA"/>
</dbReference>
<dbReference type="Pfam" id="PF13193">
    <property type="entry name" value="AMP-binding_C"/>
    <property type="match status" value="1"/>
</dbReference>
<dbReference type="Gene3D" id="3.40.50.12780">
    <property type="entry name" value="N-terminal domain of ligase-like"/>
    <property type="match status" value="1"/>
</dbReference>
<sequence>MRDLQPWIKSYPAGVHWDADLPISSVPQLLHDAVAKWPDLPALEFMGKKTSYAELQKLVNQATKGFQQLGVKPGVHVGLYLPNTPHYVISFFAILQAGGTVVNYSPLDAEKVLEHKIADSHTDMLVTLDMVMLYPQMAKMLGHTRLQKLIIGNIPEMTPYPDAVRANLDKAGQLSAIPDNAQHLLFAKLLDNDGDYTPIAAIDPKEAIATLQYTGGTTGLPKGAMLTHGNLTTACSQIMETTNIEPRVLEEGKEKLLAVLPLFHIYALTVDMLFGIRLGAEIVLHTRFDADAVVKDLANKKITVFPGVPTMYTAIINHPQIKEFDLSALKFCNSGGAPLPTEVLQQFQALTGCTLLEGWGMTETSPTGTFTPLGGVRKTGSCGLPTPGISFKFVSIDDPRQEVAPGERGEICVAGANIMKGYWNKPDATREAFTADGYFRTGDVGYMDADGFVYIVDRTKDMILSGGYNVYPRNIEEAIYEHPAVAEVSVIGIPDSYRGQAAKAFIKLKAGQAVFSFDDLKDFLKDRLGKHEMPQAMDIRAELPKTPVGKLSKKELYEEEARKREGAAS</sequence>
<comment type="pathway">
    <text evidence="2">Lipid metabolism; fatty acid beta-oxidation.</text>
</comment>
<gene>
    <name evidence="11" type="ORF">H8L32_12210</name>
</gene>
<feature type="region of interest" description="Disordered" evidence="8">
    <location>
        <begin position="550"/>
        <end position="569"/>
    </location>
</feature>
<evidence type="ECO:0000256" key="1">
    <source>
        <dbReference type="ARBA" id="ARBA00004170"/>
    </source>
</evidence>
<evidence type="ECO:0000256" key="4">
    <source>
        <dbReference type="ARBA" id="ARBA00023136"/>
    </source>
</evidence>
<keyword evidence="3 11" id="KW-0436">Ligase</keyword>
<dbReference type="GO" id="GO:0016874">
    <property type="term" value="F:ligase activity"/>
    <property type="evidence" value="ECO:0007669"/>
    <property type="project" value="UniProtKB-KW"/>
</dbReference>
<name>A0ABR6ZQV5_9BURK</name>
<keyword evidence="12" id="KW-1185">Reference proteome</keyword>
<evidence type="ECO:0000313" key="12">
    <source>
        <dbReference type="Proteomes" id="UP000650424"/>
    </source>
</evidence>